<dbReference type="CDD" id="cd10917">
    <property type="entry name" value="CE4_NodB_like_6s_7s"/>
    <property type="match status" value="1"/>
</dbReference>
<feature type="compositionally biased region" description="Polar residues" evidence="3">
    <location>
        <begin position="21"/>
        <end position="32"/>
    </location>
</feature>
<evidence type="ECO:0000256" key="1">
    <source>
        <dbReference type="ARBA" id="ARBA00022723"/>
    </source>
</evidence>
<accession>A0A6N9Q6Y7</accession>
<dbReference type="EMBL" id="SIJB01000032">
    <property type="protein sequence ID" value="NBI30443.1"/>
    <property type="molecule type" value="Genomic_DNA"/>
</dbReference>
<evidence type="ECO:0000313" key="7">
    <source>
        <dbReference type="Proteomes" id="UP000448943"/>
    </source>
</evidence>
<dbReference type="AlphaFoldDB" id="A0A6N9Q6Y7"/>
<evidence type="ECO:0000259" key="5">
    <source>
        <dbReference type="PROSITE" id="PS51677"/>
    </source>
</evidence>
<dbReference type="GO" id="GO:0005975">
    <property type="term" value="P:carbohydrate metabolic process"/>
    <property type="evidence" value="ECO:0007669"/>
    <property type="project" value="InterPro"/>
</dbReference>
<feature type="chain" id="PRO_5026810565" evidence="4">
    <location>
        <begin position="22"/>
        <end position="288"/>
    </location>
</feature>
<evidence type="ECO:0000256" key="4">
    <source>
        <dbReference type="SAM" id="SignalP"/>
    </source>
</evidence>
<evidence type="ECO:0000256" key="3">
    <source>
        <dbReference type="SAM" id="MobiDB-lite"/>
    </source>
</evidence>
<feature type="signal peptide" evidence="4">
    <location>
        <begin position="1"/>
        <end position="21"/>
    </location>
</feature>
<dbReference type="SUPFAM" id="SSF88713">
    <property type="entry name" value="Glycoside hydrolase/deacetylase"/>
    <property type="match status" value="1"/>
</dbReference>
<dbReference type="GO" id="GO:0046872">
    <property type="term" value="F:metal ion binding"/>
    <property type="evidence" value="ECO:0007669"/>
    <property type="project" value="UniProtKB-KW"/>
</dbReference>
<dbReference type="RefSeq" id="WP_160647253.1">
    <property type="nucleotide sequence ID" value="NZ_SIJB01000032.1"/>
</dbReference>
<dbReference type="PROSITE" id="PS51257">
    <property type="entry name" value="PROKAR_LIPOPROTEIN"/>
    <property type="match status" value="1"/>
</dbReference>
<keyword evidence="2" id="KW-0378">Hydrolase</keyword>
<protein>
    <submittedName>
        <fullName evidence="6">Polysaccharide deacetylase family protein</fullName>
    </submittedName>
</protein>
<dbReference type="Pfam" id="PF01522">
    <property type="entry name" value="Polysacc_deac_1"/>
    <property type="match status" value="1"/>
</dbReference>
<feature type="domain" description="NodB homology" evidence="5">
    <location>
        <begin position="95"/>
        <end position="276"/>
    </location>
</feature>
<dbReference type="PROSITE" id="PS51677">
    <property type="entry name" value="NODB"/>
    <property type="match status" value="1"/>
</dbReference>
<proteinExistence type="predicted"/>
<organism evidence="6 7">
    <name type="scientific">Chengkuizengella marina</name>
    <dbReference type="NCBI Taxonomy" id="2507566"/>
    <lineage>
        <taxon>Bacteria</taxon>
        <taxon>Bacillati</taxon>
        <taxon>Bacillota</taxon>
        <taxon>Bacilli</taxon>
        <taxon>Bacillales</taxon>
        <taxon>Paenibacillaceae</taxon>
        <taxon>Chengkuizengella</taxon>
    </lineage>
</organism>
<name>A0A6N9Q6Y7_9BACL</name>
<dbReference type="Proteomes" id="UP000448943">
    <property type="component" value="Unassembled WGS sequence"/>
</dbReference>
<keyword evidence="1" id="KW-0479">Metal-binding</keyword>
<evidence type="ECO:0000256" key="2">
    <source>
        <dbReference type="ARBA" id="ARBA00022801"/>
    </source>
</evidence>
<sequence length="288" mass="32819">MKLKFALISLISLSLTLTACGQNPSENSNESPPTNPIQIEDKGNENLNETGETETEKVNEINEEIEPVSEPPIELDYYMNGIYDIKPKNEDINKNVVLLTFDDGPKEEEMLTKMLDILDKHEAKAIFFVNGFRIEQNPELLQLIHKRGQIIGNHSWDHISLKNETSETINQQVGDVQNIVEELTGERPLFFRPPHGQGAGNIHLTTKVKEEGMLYMTWSNGSEDWVKKYQYPEGVIQRVMEQLRAGSNILMHELPWTVEALDELLTKIEAEGYGFVDPRAIDINYIPE</sequence>
<gene>
    <name evidence="6" type="ORF">ERL59_15955</name>
</gene>
<dbReference type="InterPro" id="IPR002509">
    <property type="entry name" value="NODB_dom"/>
</dbReference>
<dbReference type="GO" id="GO:0016810">
    <property type="term" value="F:hydrolase activity, acting on carbon-nitrogen (but not peptide) bonds"/>
    <property type="evidence" value="ECO:0007669"/>
    <property type="project" value="InterPro"/>
</dbReference>
<dbReference type="PANTHER" id="PTHR10587">
    <property type="entry name" value="GLYCOSYL TRANSFERASE-RELATED"/>
    <property type="match status" value="1"/>
</dbReference>
<dbReference type="PANTHER" id="PTHR10587:SF133">
    <property type="entry name" value="CHITIN DEACETYLASE 1-RELATED"/>
    <property type="match status" value="1"/>
</dbReference>
<keyword evidence="4" id="KW-0732">Signal</keyword>
<dbReference type="GO" id="GO:0016020">
    <property type="term" value="C:membrane"/>
    <property type="evidence" value="ECO:0007669"/>
    <property type="project" value="TreeGrafter"/>
</dbReference>
<dbReference type="InterPro" id="IPR050248">
    <property type="entry name" value="Polysacc_deacetylase_ArnD"/>
</dbReference>
<comment type="caution">
    <text evidence="6">The sequence shown here is derived from an EMBL/GenBank/DDBJ whole genome shotgun (WGS) entry which is preliminary data.</text>
</comment>
<dbReference type="OrthoDB" id="9806342at2"/>
<dbReference type="InterPro" id="IPR011330">
    <property type="entry name" value="Glyco_hydro/deAcase_b/a-brl"/>
</dbReference>
<dbReference type="Gene3D" id="3.20.20.370">
    <property type="entry name" value="Glycoside hydrolase/deacetylase"/>
    <property type="match status" value="1"/>
</dbReference>
<reference evidence="6 7" key="1">
    <citation type="submission" date="2019-01" db="EMBL/GenBank/DDBJ databases">
        <title>Chengkuizengella sp. nov., isolated from deep-sea sediment of East Pacific Ocean.</title>
        <authorList>
            <person name="Yang J."/>
            <person name="Lai Q."/>
            <person name="Shao Z."/>
        </authorList>
    </citation>
    <scope>NUCLEOTIDE SEQUENCE [LARGE SCALE GENOMIC DNA]</scope>
    <source>
        <strain evidence="6 7">YPA3-1-1</strain>
    </source>
</reference>
<keyword evidence="7" id="KW-1185">Reference proteome</keyword>
<feature type="region of interest" description="Disordered" evidence="3">
    <location>
        <begin position="21"/>
        <end position="55"/>
    </location>
</feature>
<evidence type="ECO:0000313" key="6">
    <source>
        <dbReference type="EMBL" id="NBI30443.1"/>
    </source>
</evidence>